<evidence type="ECO:0000313" key="3">
    <source>
        <dbReference type="Proteomes" id="UP000204630"/>
    </source>
</evidence>
<feature type="transmembrane region" description="Helical" evidence="1">
    <location>
        <begin position="60"/>
        <end position="78"/>
    </location>
</feature>
<feature type="transmembrane region" description="Helical" evidence="1">
    <location>
        <begin position="36"/>
        <end position="54"/>
    </location>
</feature>
<name>A0A0N9BB23_9CAUD</name>
<dbReference type="EMBL" id="KT339177">
    <property type="protein sequence ID" value="ALA06959.1"/>
    <property type="molecule type" value="Genomic_DNA"/>
</dbReference>
<keyword evidence="3" id="KW-1185">Reference proteome</keyword>
<protein>
    <submittedName>
        <fullName evidence="2">Uncharacterized protein</fullName>
    </submittedName>
</protein>
<dbReference type="GeneID" id="26797771"/>
<accession>A0A0N9BB23</accession>
<keyword evidence="1" id="KW-0812">Transmembrane</keyword>
<proteinExistence type="predicted"/>
<reference evidence="2 3" key="1">
    <citation type="journal article" date="2015" name="Appl. Environ. Microbiol.">
        <title>A virulent phage infecting Lactococcus garvieae, with homology to Lactococcus lactis phages.</title>
        <authorList>
            <person name="Eraclio G."/>
            <person name="Tremblay D.M."/>
            <person name="Lacelle-Cote A."/>
            <person name="Labrie S.J."/>
            <person name="Fortina M.G."/>
            <person name="Moineau S."/>
        </authorList>
    </citation>
    <scope>NUCLEOTIDE SEQUENCE [LARGE SCALE GENOMIC DNA]</scope>
</reference>
<keyword evidence="1" id="KW-0472">Membrane</keyword>
<organism evidence="2 3">
    <name type="scientific">Lactococcus phage GE1</name>
    <dbReference type="NCBI Taxonomy" id="1698369"/>
    <lineage>
        <taxon>Viruses</taxon>
        <taxon>Duplodnaviria</taxon>
        <taxon>Heunggongvirae</taxon>
        <taxon>Uroviricota</taxon>
        <taxon>Caudoviricetes</taxon>
        <taxon>Chertseyvirus</taxon>
        <taxon>Chertseyvirus GE1</taxon>
    </lineage>
</organism>
<dbReference type="Proteomes" id="UP000204630">
    <property type="component" value="Segment"/>
</dbReference>
<evidence type="ECO:0000256" key="1">
    <source>
        <dbReference type="SAM" id="Phobius"/>
    </source>
</evidence>
<sequence>MRLRIGFFAPIGIVITILATLFAGKMALQVYKMFFVGLYKLLYWSAWVFVKFAWYISKAMYLWAKAIAGVLVGLYISFKEKKEVENES</sequence>
<dbReference type="RefSeq" id="YP_009226633.1">
    <property type="nucleotide sequence ID" value="NC_029118.1"/>
</dbReference>
<feature type="transmembrane region" description="Helical" evidence="1">
    <location>
        <begin position="6"/>
        <end position="24"/>
    </location>
</feature>
<evidence type="ECO:0000313" key="2">
    <source>
        <dbReference type="EMBL" id="ALA06959.1"/>
    </source>
</evidence>
<keyword evidence="1" id="KW-1133">Transmembrane helix</keyword>
<dbReference type="KEGG" id="vg:26797771"/>